<dbReference type="InterPro" id="IPR009038">
    <property type="entry name" value="GOLD_dom"/>
</dbReference>
<keyword evidence="11" id="KW-1185">Reference proteome</keyword>
<keyword evidence="3 7" id="KW-0812">Transmembrane</keyword>
<evidence type="ECO:0000256" key="1">
    <source>
        <dbReference type="ARBA" id="ARBA00004115"/>
    </source>
</evidence>
<dbReference type="SMART" id="SM01190">
    <property type="entry name" value="EMP24_GP25L"/>
    <property type="match status" value="1"/>
</dbReference>
<feature type="transmembrane region" description="Helical" evidence="8">
    <location>
        <begin position="180"/>
        <end position="199"/>
    </location>
</feature>
<evidence type="ECO:0000256" key="3">
    <source>
        <dbReference type="ARBA" id="ARBA00022692"/>
    </source>
</evidence>
<gene>
    <name evidence="10" type="ORF">CVLEPA_LOCUS24925</name>
</gene>
<proteinExistence type="inferred from homology"/>
<organism evidence="10 11">
    <name type="scientific">Clavelina lepadiformis</name>
    <name type="common">Light-bulb sea squirt</name>
    <name type="synonym">Ascidia lepadiformis</name>
    <dbReference type="NCBI Taxonomy" id="159417"/>
    <lineage>
        <taxon>Eukaryota</taxon>
        <taxon>Metazoa</taxon>
        <taxon>Chordata</taxon>
        <taxon>Tunicata</taxon>
        <taxon>Ascidiacea</taxon>
        <taxon>Aplousobranchia</taxon>
        <taxon>Clavelinidae</taxon>
        <taxon>Clavelina</taxon>
    </lineage>
</organism>
<evidence type="ECO:0000313" key="11">
    <source>
        <dbReference type="Proteomes" id="UP001642483"/>
    </source>
</evidence>
<name>A0ABP0GKC8_CLALP</name>
<sequence>MTCVLILIVQNCSALYFHIGEKEKKCFIEELPENTMVTGKYKAQLWDKRSSQFLDSTPGMGMHVEIKDPKSKVLLSKSYGSEGSFTFTSNIPGEHQICIHSNSTKWSLFAGGKLRIHLDIQVGENANDYTQIAAKDKLTELQLRVRQLIDQVQQIQKEQNYQRYREERFRQTSEHTNARVLWWSVAQTAVLVIAGIWQMRHLKGFFEAKKLV</sequence>
<dbReference type="InterPro" id="IPR015720">
    <property type="entry name" value="Emp24-like"/>
</dbReference>
<dbReference type="Pfam" id="PF01105">
    <property type="entry name" value="EMP24_GP25L"/>
    <property type="match status" value="1"/>
</dbReference>
<keyword evidence="4" id="KW-0732">Signal</keyword>
<dbReference type="PANTHER" id="PTHR22811">
    <property type="entry name" value="TRANSMEMBRANE EMP24 DOMAIN-CONTAINING PROTEIN"/>
    <property type="match status" value="1"/>
</dbReference>
<protein>
    <recommendedName>
        <fullName evidence="9">GOLD domain-containing protein</fullName>
    </recommendedName>
</protein>
<keyword evidence="6 8" id="KW-0472">Membrane</keyword>
<keyword evidence="5 8" id="KW-1133">Transmembrane helix</keyword>
<comment type="caution">
    <text evidence="10">The sequence shown here is derived from an EMBL/GenBank/DDBJ whole genome shotgun (WGS) entry which is preliminary data.</text>
</comment>
<evidence type="ECO:0000256" key="2">
    <source>
        <dbReference type="ARBA" id="ARBA00007104"/>
    </source>
</evidence>
<evidence type="ECO:0000256" key="7">
    <source>
        <dbReference type="RuleBase" id="RU003827"/>
    </source>
</evidence>
<evidence type="ECO:0000256" key="6">
    <source>
        <dbReference type="ARBA" id="ARBA00023136"/>
    </source>
</evidence>
<evidence type="ECO:0000256" key="8">
    <source>
        <dbReference type="SAM" id="Phobius"/>
    </source>
</evidence>
<dbReference type="Proteomes" id="UP001642483">
    <property type="component" value="Unassembled WGS sequence"/>
</dbReference>
<comment type="similarity">
    <text evidence="2 7">Belongs to the EMP24/GP25L family.</text>
</comment>
<dbReference type="EMBL" id="CAWYQH010000130">
    <property type="protein sequence ID" value="CAK8692192.1"/>
    <property type="molecule type" value="Genomic_DNA"/>
</dbReference>
<comment type="subcellular location">
    <subcellularLocation>
        <location evidence="1">Endoplasmic reticulum membrane</location>
        <topology evidence="1">Single-pass type I membrane protein</topology>
    </subcellularLocation>
    <subcellularLocation>
        <location evidence="7">Membrane</location>
        <topology evidence="7">Single-pass type I membrane protein</topology>
    </subcellularLocation>
</comment>
<feature type="domain" description="GOLD" evidence="9">
    <location>
        <begin position="24"/>
        <end position="145"/>
    </location>
</feature>
<evidence type="ECO:0000256" key="5">
    <source>
        <dbReference type="ARBA" id="ARBA00022989"/>
    </source>
</evidence>
<reference evidence="10 11" key="1">
    <citation type="submission" date="2024-02" db="EMBL/GenBank/DDBJ databases">
        <authorList>
            <person name="Daric V."/>
            <person name="Darras S."/>
        </authorList>
    </citation>
    <scope>NUCLEOTIDE SEQUENCE [LARGE SCALE GENOMIC DNA]</scope>
</reference>
<evidence type="ECO:0000259" key="9">
    <source>
        <dbReference type="PROSITE" id="PS50866"/>
    </source>
</evidence>
<dbReference type="PROSITE" id="PS50866">
    <property type="entry name" value="GOLD"/>
    <property type="match status" value="1"/>
</dbReference>
<accession>A0ABP0GKC8</accession>
<evidence type="ECO:0000256" key="4">
    <source>
        <dbReference type="ARBA" id="ARBA00022729"/>
    </source>
</evidence>
<evidence type="ECO:0000313" key="10">
    <source>
        <dbReference type="EMBL" id="CAK8692192.1"/>
    </source>
</evidence>